<keyword evidence="2" id="KW-1185">Reference proteome</keyword>
<reference evidence="1 2" key="2">
    <citation type="submission" date="2018-11" db="EMBL/GenBank/DDBJ databases">
        <authorList>
            <consortium name="Pathogen Informatics"/>
        </authorList>
    </citation>
    <scope>NUCLEOTIDE SEQUENCE [LARGE SCALE GENOMIC DNA]</scope>
</reference>
<evidence type="ECO:0000313" key="3">
    <source>
        <dbReference type="WBParaSite" id="NBR_0000556101-mRNA-1"/>
    </source>
</evidence>
<gene>
    <name evidence="1" type="ORF">NBR_LOCUS5562</name>
</gene>
<evidence type="ECO:0000313" key="1">
    <source>
        <dbReference type="EMBL" id="VDL69151.1"/>
    </source>
</evidence>
<dbReference type="EMBL" id="UYSL01013973">
    <property type="protein sequence ID" value="VDL69151.1"/>
    <property type="molecule type" value="Genomic_DNA"/>
</dbReference>
<proteinExistence type="predicted"/>
<name>A0A0N4XSQ9_NIPBR</name>
<dbReference type="AlphaFoldDB" id="A0A0N4XSQ9"/>
<reference evidence="3" key="1">
    <citation type="submission" date="2017-02" db="UniProtKB">
        <authorList>
            <consortium name="WormBaseParasite"/>
        </authorList>
    </citation>
    <scope>IDENTIFICATION</scope>
</reference>
<sequence length="39" mass="4505">MRPIISHEADSLPLIDDFYEKRDLYESDIDAIVSSCALY</sequence>
<protein>
    <submittedName>
        <fullName evidence="3">SAM-dependent methyltransferase</fullName>
    </submittedName>
</protein>
<organism evidence="3">
    <name type="scientific">Nippostrongylus brasiliensis</name>
    <name type="common">Rat hookworm</name>
    <dbReference type="NCBI Taxonomy" id="27835"/>
    <lineage>
        <taxon>Eukaryota</taxon>
        <taxon>Metazoa</taxon>
        <taxon>Ecdysozoa</taxon>
        <taxon>Nematoda</taxon>
        <taxon>Chromadorea</taxon>
        <taxon>Rhabditida</taxon>
        <taxon>Rhabditina</taxon>
        <taxon>Rhabditomorpha</taxon>
        <taxon>Strongyloidea</taxon>
        <taxon>Heligmosomidae</taxon>
        <taxon>Nippostrongylus</taxon>
    </lineage>
</organism>
<dbReference type="WBParaSite" id="NBR_0000556101-mRNA-1">
    <property type="protein sequence ID" value="NBR_0000556101-mRNA-1"/>
    <property type="gene ID" value="NBR_0000556101"/>
</dbReference>
<evidence type="ECO:0000313" key="2">
    <source>
        <dbReference type="Proteomes" id="UP000271162"/>
    </source>
</evidence>
<accession>A0A0N4XSQ9</accession>
<dbReference type="Proteomes" id="UP000271162">
    <property type="component" value="Unassembled WGS sequence"/>
</dbReference>